<name>A0ACC3D1V7_9PEZI</name>
<organism evidence="1 2">
    <name type="scientific">Coniosporium uncinatum</name>
    <dbReference type="NCBI Taxonomy" id="93489"/>
    <lineage>
        <taxon>Eukaryota</taxon>
        <taxon>Fungi</taxon>
        <taxon>Dikarya</taxon>
        <taxon>Ascomycota</taxon>
        <taxon>Pezizomycotina</taxon>
        <taxon>Dothideomycetes</taxon>
        <taxon>Dothideomycetes incertae sedis</taxon>
        <taxon>Coniosporium</taxon>
    </lineage>
</organism>
<evidence type="ECO:0000313" key="2">
    <source>
        <dbReference type="Proteomes" id="UP001186974"/>
    </source>
</evidence>
<gene>
    <name evidence="1" type="ORF">LTS18_008254</name>
</gene>
<proteinExistence type="predicted"/>
<reference evidence="1" key="1">
    <citation type="submission" date="2024-09" db="EMBL/GenBank/DDBJ databases">
        <title>Black Yeasts Isolated from many extreme environments.</title>
        <authorList>
            <person name="Coleine C."/>
            <person name="Stajich J.E."/>
            <person name="Selbmann L."/>
        </authorList>
    </citation>
    <scope>NUCLEOTIDE SEQUENCE</scope>
    <source>
        <strain evidence="1">CCFEE 5737</strain>
    </source>
</reference>
<comment type="caution">
    <text evidence="1">The sequence shown here is derived from an EMBL/GenBank/DDBJ whole genome shotgun (WGS) entry which is preliminary data.</text>
</comment>
<protein>
    <submittedName>
        <fullName evidence="1">Uncharacterized protein</fullName>
    </submittedName>
</protein>
<evidence type="ECO:0000313" key="1">
    <source>
        <dbReference type="EMBL" id="KAK3060566.1"/>
    </source>
</evidence>
<keyword evidence="2" id="KW-1185">Reference proteome</keyword>
<sequence length="166" mass="18897">MGKPITMDDIRAMVTETTSDAENMLRDQLGLKEGDDVRFVPRPDRIEDDLTYAQRGKSFIHRNGLDGKELEMLEDLIKGRRKREFLDGAGQWKWDAVRKYIKTVGKWLELVQLLAHITRGQPSYGEEINGLQQCSAEKYTVLHNPEPLIGCSAVLTNYPCHHAKSA</sequence>
<dbReference type="Proteomes" id="UP001186974">
    <property type="component" value="Unassembled WGS sequence"/>
</dbReference>
<dbReference type="EMBL" id="JAWDJW010008469">
    <property type="protein sequence ID" value="KAK3060566.1"/>
    <property type="molecule type" value="Genomic_DNA"/>
</dbReference>
<accession>A0ACC3D1V7</accession>